<sequence>MGTSGLLGFIIRGVQRHAAYNHYDSYPSYLRQNTSKFIRGLTPQGHNTMARRLREITWVDRDSTPSLEIQHQYQRAGFADLSVSNKSAADWYCLLHKTQGAAALPAIYNGQLKHMAESVDLLDDCDWAYFVDFENKKLETWCGGEAVDVATFEKLVKEGDGYMDKLLKDDHHRGEQKTNKPNSKAT</sequence>
<reference evidence="2" key="1">
    <citation type="journal article" date="2014" name="Proc. Natl. Acad. Sci. U.S.A.">
        <title>Extensive sampling of basidiomycete genomes demonstrates inadequacy of the white-rot/brown-rot paradigm for wood decay fungi.</title>
        <authorList>
            <person name="Riley R."/>
            <person name="Salamov A.A."/>
            <person name="Brown D.W."/>
            <person name="Nagy L.G."/>
            <person name="Floudas D."/>
            <person name="Held B.W."/>
            <person name="Levasseur A."/>
            <person name="Lombard V."/>
            <person name="Morin E."/>
            <person name="Otillar R."/>
            <person name="Lindquist E.A."/>
            <person name="Sun H."/>
            <person name="LaButti K.M."/>
            <person name="Schmutz J."/>
            <person name="Jabbour D."/>
            <person name="Luo H."/>
            <person name="Baker S.E."/>
            <person name="Pisabarro A.G."/>
            <person name="Walton J.D."/>
            <person name="Blanchette R.A."/>
            <person name="Henrissat B."/>
            <person name="Martin F."/>
            <person name="Cullen D."/>
            <person name="Hibbett D.S."/>
            <person name="Grigoriev I.V."/>
        </authorList>
    </citation>
    <scope>NUCLEOTIDE SEQUENCE [LARGE SCALE GENOMIC DNA]</scope>
    <source>
        <strain evidence="2">CBS 339.88</strain>
    </source>
</reference>
<organism evidence="1 2">
    <name type="scientific">Galerina marginata (strain CBS 339.88)</name>
    <dbReference type="NCBI Taxonomy" id="685588"/>
    <lineage>
        <taxon>Eukaryota</taxon>
        <taxon>Fungi</taxon>
        <taxon>Dikarya</taxon>
        <taxon>Basidiomycota</taxon>
        <taxon>Agaricomycotina</taxon>
        <taxon>Agaricomycetes</taxon>
        <taxon>Agaricomycetidae</taxon>
        <taxon>Agaricales</taxon>
        <taxon>Agaricineae</taxon>
        <taxon>Strophariaceae</taxon>
        <taxon>Galerina</taxon>
    </lineage>
</organism>
<name>A0A067TIB4_GALM3</name>
<dbReference type="AlphaFoldDB" id="A0A067TIB4"/>
<evidence type="ECO:0000313" key="2">
    <source>
        <dbReference type="Proteomes" id="UP000027222"/>
    </source>
</evidence>
<evidence type="ECO:0000313" key="1">
    <source>
        <dbReference type="EMBL" id="KDR82082.1"/>
    </source>
</evidence>
<dbReference type="HOGENOM" id="CLU_125067_0_0_1"/>
<dbReference type="Proteomes" id="UP000027222">
    <property type="component" value="Unassembled WGS sequence"/>
</dbReference>
<dbReference type="EMBL" id="KL142370">
    <property type="protein sequence ID" value="KDR82082.1"/>
    <property type="molecule type" value="Genomic_DNA"/>
</dbReference>
<keyword evidence="2" id="KW-1185">Reference proteome</keyword>
<accession>A0A067TIB4</accession>
<dbReference type="OrthoDB" id="3229878at2759"/>
<protein>
    <submittedName>
        <fullName evidence="1">Uncharacterized protein</fullName>
    </submittedName>
</protein>
<gene>
    <name evidence="1" type="ORF">GALMADRAFT_221968</name>
</gene>
<proteinExistence type="predicted"/>